<dbReference type="Proteomes" id="UP000494135">
    <property type="component" value="Unassembled WGS sequence"/>
</dbReference>
<dbReference type="Gene3D" id="2.60.200.60">
    <property type="match status" value="1"/>
</dbReference>
<accession>A0A1X1PFZ0</accession>
<dbReference type="Proteomes" id="UP000193146">
    <property type="component" value="Unassembled WGS sequence"/>
</dbReference>
<dbReference type="EMBL" id="NBYX01000008">
    <property type="protein sequence ID" value="ORT85062.1"/>
    <property type="molecule type" value="Genomic_DNA"/>
</dbReference>
<reference evidence="1 4" key="2">
    <citation type="submission" date="2020-04" db="EMBL/GenBank/DDBJ databases">
        <authorList>
            <person name="De Canck E."/>
        </authorList>
    </citation>
    <scope>NUCLEOTIDE SEQUENCE [LARGE SCALE GENOMIC DNA]</scope>
    <source>
        <strain evidence="1 4">LMG 29660</strain>
    </source>
</reference>
<keyword evidence="3" id="KW-1185">Reference proteome</keyword>
<organism evidence="2 3">
    <name type="scientific">Burkholderia puraquae</name>
    <dbReference type="NCBI Taxonomy" id="1904757"/>
    <lineage>
        <taxon>Bacteria</taxon>
        <taxon>Pseudomonadati</taxon>
        <taxon>Pseudomonadota</taxon>
        <taxon>Betaproteobacteria</taxon>
        <taxon>Burkholderiales</taxon>
        <taxon>Burkholderiaceae</taxon>
        <taxon>Burkholderia</taxon>
        <taxon>Burkholderia cepacia complex</taxon>
    </lineage>
</organism>
<proteinExistence type="predicted"/>
<name>A0A1X1PFZ0_9BURK</name>
<gene>
    <name evidence="2" type="ORF">B7G54_18045</name>
    <name evidence="1" type="ORF">LMG29660_03353</name>
</gene>
<dbReference type="GeneID" id="45092965"/>
<dbReference type="RefSeq" id="WP_011350302.1">
    <property type="nucleotide sequence ID" value="NZ_CADIKG010000007.1"/>
</dbReference>
<reference evidence="2 3" key="1">
    <citation type="submission" date="2017-04" db="EMBL/GenBank/DDBJ databases">
        <title>Burkholderia puraquae sp. nov., a novel Burkholderia cepacia complex species from hospital setting samples.</title>
        <authorList>
            <person name="Martina P."/>
            <person name="Leguizamon M."/>
            <person name="Prieto C."/>
            <person name="Sousa S."/>
            <person name="Montanaro P."/>
            <person name="Draghi W."/>
            <person name="Staembler M."/>
            <person name="Bettiol M."/>
            <person name="Figoli C."/>
            <person name="Palau J."/>
            <person name="Alvarez F."/>
            <person name="Benetti S."/>
            <person name="Anchat E."/>
            <person name="Vescina C."/>
            <person name="Ferreras J."/>
            <person name="Lasch P."/>
            <person name="Lagares A."/>
            <person name="Zorreguieta A."/>
            <person name="Yantorno O."/>
            <person name="Bosch A."/>
        </authorList>
    </citation>
    <scope>NUCLEOTIDE SEQUENCE [LARGE SCALE GENOMIC DNA]</scope>
    <source>
        <strain evidence="2 3">CAMPA 1040</strain>
    </source>
</reference>
<evidence type="ECO:0000313" key="2">
    <source>
        <dbReference type="EMBL" id="ORT85062.1"/>
    </source>
</evidence>
<protein>
    <recommendedName>
        <fullName evidence="5">PAAR domain-containing protein</fullName>
    </recommendedName>
</protein>
<dbReference type="EMBL" id="CADIKG010000007">
    <property type="protein sequence ID" value="CAB3758175.1"/>
    <property type="molecule type" value="Genomic_DNA"/>
</dbReference>
<dbReference type="Pfam" id="PF05488">
    <property type="entry name" value="PAAR_motif"/>
    <property type="match status" value="1"/>
</dbReference>
<evidence type="ECO:0000313" key="4">
    <source>
        <dbReference type="Proteomes" id="UP000494135"/>
    </source>
</evidence>
<evidence type="ECO:0000313" key="1">
    <source>
        <dbReference type="EMBL" id="CAB3758175.1"/>
    </source>
</evidence>
<evidence type="ECO:0008006" key="5">
    <source>
        <dbReference type="Google" id="ProtNLM"/>
    </source>
</evidence>
<dbReference type="CDD" id="cd14744">
    <property type="entry name" value="PAAR_CT_2"/>
    <property type="match status" value="1"/>
</dbReference>
<dbReference type="InterPro" id="IPR008727">
    <property type="entry name" value="PAAR_motif"/>
</dbReference>
<dbReference type="AlphaFoldDB" id="A0A1X1PFZ0"/>
<sequence length="86" mass="8960">MTRPFIVLGDKHSHGGVVTSASGIAKIDGKGIARRNDTVTCPLHGVNYIDEGDDTAIIESRAVARDGHKTKCGAILIASQSNTGSE</sequence>
<evidence type="ECO:0000313" key="3">
    <source>
        <dbReference type="Proteomes" id="UP000193146"/>
    </source>
</evidence>
<dbReference type="OrthoDB" id="8565659at2"/>